<proteinExistence type="predicted"/>
<dbReference type="Pfam" id="PF14265">
    <property type="entry name" value="DUF4355"/>
    <property type="match status" value="1"/>
</dbReference>
<feature type="region of interest" description="Disordered" evidence="2">
    <location>
        <begin position="175"/>
        <end position="218"/>
    </location>
</feature>
<sequence>MIPKILMPMNLQFFAEDNPQGDPKDPVDPPKPKDGDPVDPPEGKKQGEPADPDPDGKHVYTDEQVNEIVKKRLARAEKEKQAAVDEAAKLAKMNADQKKDYELQKAQKERDELKSQLATYEMGKQARSMFEDAKLSVTEDDLKHVVTPEAESTETNVKWLIAHDQAVAERVRQELLKGSTPLDPSSNRKTKSLKDMTLLERSELQRKDPEMYKKLLTK</sequence>
<dbReference type="KEGG" id="lrg:LRHM_1074"/>
<evidence type="ECO:0000256" key="2">
    <source>
        <dbReference type="SAM" id="MobiDB-lite"/>
    </source>
</evidence>
<dbReference type="AlphaFoldDB" id="A0A7S7JGY6"/>
<evidence type="ECO:0000313" key="3">
    <source>
        <dbReference type="EMBL" id="BAI41601.1"/>
    </source>
</evidence>
<feature type="compositionally biased region" description="Basic and acidic residues" evidence="2">
    <location>
        <begin position="22"/>
        <end position="61"/>
    </location>
</feature>
<gene>
    <name evidence="3" type="ordered locus">LRHM_1074</name>
</gene>
<feature type="compositionally biased region" description="Basic and acidic residues" evidence="2">
    <location>
        <begin position="192"/>
        <end position="218"/>
    </location>
</feature>
<protein>
    <submittedName>
        <fullName evidence="3">Phage protein</fullName>
    </submittedName>
</protein>
<feature type="coiled-coil region" evidence="1">
    <location>
        <begin position="66"/>
        <end position="123"/>
    </location>
</feature>
<accession>A0A7S7JGY6</accession>
<dbReference type="KEGG" id="lrh:LGG_01128"/>
<reference evidence="3 4" key="1">
    <citation type="journal article" date="2009" name="J. Bacteriol.">
        <title>Complete genome sequence of the probiotic Lactobacillus rhamnosus ATCC 53103.</title>
        <authorList>
            <person name="Morita H."/>
            <person name="Toh H."/>
            <person name="Oshima K."/>
            <person name="Murakami M."/>
            <person name="Taylor T.D."/>
            <person name="Igimi S."/>
            <person name="Hattori M."/>
        </authorList>
    </citation>
    <scope>NUCLEOTIDE SEQUENCE [LARGE SCALE GENOMIC DNA]</scope>
    <source>
        <strain evidence="4">ATCC 53103 / LMG 18243 / GG [Tokyo]</strain>
    </source>
</reference>
<feature type="region of interest" description="Disordered" evidence="2">
    <location>
        <begin position="1"/>
        <end position="62"/>
    </location>
</feature>
<dbReference type="InterPro" id="IPR025580">
    <property type="entry name" value="Gp46"/>
</dbReference>
<evidence type="ECO:0000313" key="4">
    <source>
        <dbReference type="Proteomes" id="UP000002067"/>
    </source>
</evidence>
<organism evidence="3 4">
    <name type="scientific">Lacticaseibacillus rhamnosus (strain ATCC 53103 / LMG 18243 / GG)</name>
    <name type="common">Lactobacillus rhamnosus</name>
    <dbReference type="NCBI Taxonomy" id="568703"/>
    <lineage>
        <taxon>Bacteria</taxon>
        <taxon>Bacillati</taxon>
        <taxon>Bacillota</taxon>
        <taxon>Bacilli</taxon>
        <taxon>Lactobacillales</taxon>
        <taxon>Lactobacillaceae</taxon>
        <taxon>Lacticaseibacillus</taxon>
    </lineage>
</organism>
<dbReference type="EMBL" id="AP011548">
    <property type="protein sequence ID" value="BAI41601.1"/>
    <property type="molecule type" value="Genomic_DNA"/>
</dbReference>
<keyword evidence="1" id="KW-0175">Coiled coil</keyword>
<name>A0A7S7JGY6_LACRG</name>
<dbReference type="Proteomes" id="UP000002067">
    <property type="component" value="Chromosome"/>
</dbReference>
<dbReference type="RefSeq" id="WP_014569487.1">
    <property type="nucleotide sequence ID" value="NC_013198.1"/>
</dbReference>
<evidence type="ECO:0000256" key="1">
    <source>
        <dbReference type="SAM" id="Coils"/>
    </source>
</evidence>